<feature type="region of interest" description="Disordered" evidence="2">
    <location>
        <begin position="1"/>
        <end position="57"/>
    </location>
</feature>
<comment type="caution">
    <text evidence="4">The sequence shown here is derived from an EMBL/GenBank/DDBJ whole genome shotgun (WGS) entry which is preliminary data.</text>
</comment>
<accession>A0AAE8N6K8</accession>
<dbReference type="Pfam" id="PF13489">
    <property type="entry name" value="Methyltransf_23"/>
    <property type="match status" value="1"/>
</dbReference>
<evidence type="ECO:0000313" key="5">
    <source>
        <dbReference type="Proteomes" id="UP001187682"/>
    </source>
</evidence>
<protein>
    <recommendedName>
        <fullName evidence="6">Methyltransferase domain-containing protein</fullName>
    </recommendedName>
</protein>
<dbReference type="AlphaFoldDB" id="A0AAE8N6K8"/>
<dbReference type="PANTHER" id="PTHR43591">
    <property type="entry name" value="METHYLTRANSFERASE"/>
    <property type="match status" value="1"/>
</dbReference>
<name>A0AAE8N6K8_9PEZI</name>
<dbReference type="GO" id="GO:0008168">
    <property type="term" value="F:methyltransferase activity"/>
    <property type="evidence" value="ECO:0007669"/>
    <property type="project" value="TreeGrafter"/>
</dbReference>
<sequence length="1153" mass="127395">MVDQTPPPAPADAAPSSPISGDTPASPRPAGFPEGPLVADENATQDESLGLDDNASSSASLTSSILKYRHENGRRYHAFKDGAYAFPNDDVEAERMDFQHMMFHKMYEGAPFLSPINLSTLTHVLDAGTGTGIWAVDLADDNPHAKVIGVDLSPIQPIFVPPNAEFYIEDLEDSWSFSKPFDLIFARMLTGSIGDWPKFYGQSFEHTVPEAAEKLGRPFNNAKAIKNGLAEAGFTDIVHHQFKWPTNRWPKDPNMKELGAWTFENVGRNLYGLSVALFTRGLGWSMEEFEVFLVQVRKEMSDPKIHGYFPISTRFHQRWDLLDQMLTIAEVSGLIAAASVIVQYMLPAALVIILIKYVGSQNNAVTWSVLNRTISTTLWPYLLRADAVSANHGSRSVRILSWTITLSAVLLVLASVLAPLGLYEEIVPSGSQQVQFAYAQDPSSWGKITMPRPDLPFTRVCESGLNINCPGQYQGVYMNETSEGVFQSVETDENSTINITIPANYTAMFYSATSDAGNTLSGMFDIQYRSWYLNKLDLYNKGETFAHGDFHFIENLIPQDTIHLKEGLVVDMRDTPGIGFRNHTVPVGLEHGGIWSEDLTWVEPVTQCVDTNLSVEVNFDKPIDSFTTNHTFFLVDEGAWLDMEMEELETRPWNDNQTLDLYGRAYKAARMHNVLAAASLNITLPLESAKPLPKIEVPEKWVSGNPPLFSYLDVDTVQVHQLSSLDGDTFNVFSLSNKSDVVVNHEEAYPDGIRKLLAMNYTAITNICRGYYLIGDSDLDRRGNNISFPAVDCGFVIGAASRVGGEEISADAYTGKKTYRRKLYTCATAMRVSIKTVDFHYNGTSTHLSNLRVDRITDKEYPNDASKPLWAVEHSGDKRMYFDSMWGLVNDSYETVEGFSTLRDSHLWLPTSPSMIGNFGETGGYDSLAAVSVFVRQVGSIYGGLADKRDYTGQYEYALLERFRRLSESATVASQIPSLIATDGISANLVGTKTAFSDRGAPWPASLAADAQAVGTPVGRVVPNKRVIRYDIRYAIPGLVILGIFAIALLWAAVILLFSSSLLSTLRNTYNQTSPGRLAASLLEPGSANPKRPTGQWVESDGRLFISFGHIEKSEGDYFCRVVENGLGLEPEKERLAGDSGTASDLNAHAIRS</sequence>
<gene>
    <name evidence="4" type="ORF">DNG_09905</name>
</gene>
<dbReference type="SUPFAM" id="SSF53335">
    <property type="entry name" value="S-adenosyl-L-methionine-dependent methyltransferases"/>
    <property type="match status" value="1"/>
</dbReference>
<dbReference type="PANTHER" id="PTHR43591:SF31">
    <property type="entry name" value="LAEA-LIKE, PUTATIVE (AFU_ORTHOLOGUE AFUA_8G01930)-RELATED"/>
    <property type="match status" value="1"/>
</dbReference>
<feature type="transmembrane region" description="Helical" evidence="3">
    <location>
        <begin position="334"/>
        <end position="355"/>
    </location>
</feature>
<feature type="transmembrane region" description="Helical" evidence="3">
    <location>
        <begin position="1034"/>
        <end position="1058"/>
    </location>
</feature>
<feature type="transmembrane region" description="Helical" evidence="3">
    <location>
        <begin position="399"/>
        <end position="423"/>
    </location>
</feature>
<organism evidence="4 5">
    <name type="scientific">Cephalotrichum gorgonifer</name>
    <dbReference type="NCBI Taxonomy" id="2041049"/>
    <lineage>
        <taxon>Eukaryota</taxon>
        <taxon>Fungi</taxon>
        <taxon>Dikarya</taxon>
        <taxon>Ascomycota</taxon>
        <taxon>Pezizomycotina</taxon>
        <taxon>Sordariomycetes</taxon>
        <taxon>Hypocreomycetidae</taxon>
        <taxon>Microascales</taxon>
        <taxon>Microascaceae</taxon>
        <taxon>Cephalotrichum</taxon>
    </lineage>
</organism>
<evidence type="ECO:0000256" key="3">
    <source>
        <dbReference type="SAM" id="Phobius"/>
    </source>
</evidence>
<evidence type="ECO:0008006" key="6">
    <source>
        <dbReference type="Google" id="ProtNLM"/>
    </source>
</evidence>
<keyword evidence="3" id="KW-0812">Transmembrane</keyword>
<dbReference type="EMBL" id="ONZQ02000019">
    <property type="protein sequence ID" value="SPO07211.1"/>
    <property type="molecule type" value="Genomic_DNA"/>
</dbReference>
<dbReference type="Proteomes" id="UP001187682">
    <property type="component" value="Unassembled WGS sequence"/>
</dbReference>
<keyword evidence="5" id="KW-1185">Reference proteome</keyword>
<dbReference type="CDD" id="cd02440">
    <property type="entry name" value="AdoMet_MTases"/>
    <property type="match status" value="1"/>
</dbReference>
<keyword evidence="3" id="KW-0472">Membrane</keyword>
<evidence type="ECO:0000313" key="4">
    <source>
        <dbReference type="EMBL" id="SPO07211.1"/>
    </source>
</evidence>
<feature type="compositionally biased region" description="Pro residues" evidence="2">
    <location>
        <begin position="1"/>
        <end position="10"/>
    </location>
</feature>
<reference evidence="4" key="1">
    <citation type="submission" date="2018-03" db="EMBL/GenBank/DDBJ databases">
        <authorList>
            <person name="Guldener U."/>
        </authorList>
    </citation>
    <scope>NUCLEOTIDE SEQUENCE</scope>
</reference>
<evidence type="ECO:0000256" key="1">
    <source>
        <dbReference type="ARBA" id="ARBA00038158"/>
    </source>
</evidence>
<keyword evidence="3" id="KW-1133">Transmembrane helix</keyword>
<comment type="similarity">
    <text evidence="1">Belongs to the methyltransferase superfamily. LaeA methyltransferase family.</text>
</comment>
<dbReference type="Gene3D" id="3.40.50.150">
    <property type="entry name" value="Vaccinia Virus protein VP39"/>
    <property type="match status" value="1"/>
</dbReference>
<evidence type="ECO:0000256" key="2">
    <source>
        <dbReference type="SAM" id="MobiDB-lite"/>
    </source>
</evidence>
<proteinExistence type="inferred from homology"/>
<dbReference type="InterPro" id="IPR029063">
    <property type="entry name" value="SAM-dependent_MTases_sf"/>
</dbReference>